<evidence type="ECO:0000256" key="5">
    <source>
        <dbReference type="RuleBase" id="RU362066"/>
    </source>
</evidence>
<keyword evidence="3" id="KW-0175">Coiled coil</keyword>
<dbReference type="GO" id="GO:0005576">
    <property type="term" value="C:extracellular region"/>
    <property type="evidence" value="ECO:0007669"/>
    <property type="project" value="UniProtKB-SubCell"/>
</dbReference>
<organism evidence="9 10">
    <name type="scientific">Nocardioides daphniae</name>
    <dbReference type="NCBI Taxonomy" id="402297"/>
    <lineage>
        <taxon>Bacteria</taxon>
        <taxon>Bacillati</taxon>
        <taxon>Actinomycetota</taxon>
        <taxon>Actinomycetes</taxon>
        <taxon>Propionibacteriales</taxon>
        <taxon>Nocardioidaceae</taxon>
        <taxon>Nocardioides</taxon>
    </lineage>
</organism>
<dbReference type="PANTHER" id="PTHR30288">
    <property type="entry name" value="FLAGELLAR CAP/ASSEMBLY PROTEIN FLID"/>
    <property type="match status" value="1"/>
</dbReference>
<dbReference type="InterPro" id="IPR003481">
    <property type="entry name" value="FliD_N"/>
</dbReference>
<dbReference type="Pfam" id="PF02465">
    <property type="entry name" value="FliD_N"/>
    <property type="match status" value="1"/>
</dbReference>
<evidence type="ECO:0000256" key="4">
    <source>
        <dbReference type="ARBA" id="ARBA00023143"/>
    </source>
</evidence>
<proteinExistence type="inferred from homology"/>
<comment type="subcellular location">
    <subcellularLocation>
        <location evidence="5">Secreted</location>
    </subcellularLocation>
    <subcellularLocation>
        <location evidence="5">Bacterial flagellum</location>
    </subcellularLocation>
</comment>
<comment type="subunit">
    <text evidence="2 5">Homopentamer.</text>
</comment>
<dbReference type="AlphaFoldDB" id="A0A4P7UD49"/>
<accession>A0A4P7UD49</accession>
<name>A0A4P7UD49_9ACTN</name>
<comment type="similarity">
    <text evidence="1 5">Belongs to the FliD family.</text>
</comment>
<dbReference type="Pfam" id="PF07195">
    <property type="entry name" value="FliD_C"/>
    <property type="match status" value="1"/>
</dbReference>
<feature type="domain" description="Flagellar hook-associated protein 2 C-terminal" evidence="7">
    <location>
        <begin position="209"/>
        <end position="427"/>
    </location>
</feature>
<feature type="domain" description="Flagellar hook-associated protein 2 N-terminal" evidence="6">
    <location>
        <begin position="11"/>
        <end position="106"/>
    </location>
</feature>
<dbReference type="GO" id="GO:0007155">
    <property type="term" value="P:cell adhesion"/>
    <property type="evidence" value="ECO:0007669"/>
    <property type="project" value="InterPro"/>
</dbReference>
<evidence type="ECO:0000259" key="6">
    <source>
        <dbReference type="Pfam" id="PF02465"/>
    </source>
</evidence>
<dbReference type="Proteomes" id="UP000297025">
    <property type="component" value="Chromosome"/>
</dbReference>
<reference evidence="11" key="3">
    <citation type="journal article" date="2019" name="Int. J. Syst. Evol. Microbiol.">
        <title>The Global Catalogue of Microorganisms (GCM) 10K type strain sequencing project: providing services to taxonomists for standard genome sequencing and annotation.</title>
        <authorList>
            <consortium name="The Broad Institute Genomics Platform"/>
            <consortium name="The Broad Institute Genome Sequencing Center for Infectious Disease"/>
            <person name="Wu L."/>
            <person name="Ma J."/>
        </authorList>
    </citation>
    <scope>NUCLEOTIDE SEQUENCE [LARGE SCALE GENOMIC DNA]</scope>
    <source>
        <strain evidence="11">CCM 7403</strain>
    </source>
</reference>
<dbReference type="PANTHER" id="PTHR30288:SF0">
    <property type="entry name" value="FLAGELLAR HOOK-ASSOCIATED PROTEIN 2"/>
    <property type="match status" value="1"/>
</dbReference>
<evidence type="ECO:0000313" key="8">
    <source>
        <dbReference type="EMBL" id="GGD21460.1"/>
    </source>
</evidence>
<dbReference type="OrthoDB" id="5241527at2"/>
<keyword evidence="8" id="KW-0969">Cilium</keyword>
<evidence type="ECO:0000313" key="10">
    <source>
        <dbReference type="Proteomes" id="UP000297025"/>
    </source>
</evidence>
<reference evidence="8" key="2">
    <citation type="journal article" date="2014" name="Int. J. Syst. Evol. Microbiol.">
        <title>Complete genome of a new Firmicutes species belonging to the dominant human colonic microbiota ('Ruminococcus bicirculans') reveals two chromosomes and a selective capacity to utilize plant glucans.</title>
        <authorList>
            <consortium name="NISC Comparative Sequencing Program"/>
            <person name="Wegmann U."/>
            <person name="Louis P."/>
            <person name="Goesmann A."/>
            <person name="Henrissat B."/>
            <person name="Duncan S.H."/>
            <person name="Flint H.J."/>
        </authorList>
    </citation>
    <scope>NUCLEOTIDE SEQUENCE</scope>
    <source>
        <strain evidence="8">CCM 7403</strain>
    </source>
</reference>
<keyword evidence="8" id="KW-0282">Flagellum</keyword>
<evidence type="ECO:0000256" key="3">
    <source>
        <dbReference type="ARBA" id="ARBA00023054"/>
    </source>
</evidence>
<comment type="function">
    <text evidence="5">Required for morphogenesis and for the elongation of the flagellar filament by facilitating polymerization of the flagellin monomers at the tip of growing filament. Forms a capping structure, which prevents flagellin subunits (transported through the central channel of the flagellum) from leaking out without polymerization at the distal end.</text>
</comment>
<gene>
    <name evidence="8" type="primary">fliD</name>
    <name evidence="9" type="ORF">E2C04_14890</name>
    <name evidence="8" type="ORF">GCM10007231_20820</name>
</gene>
<dbReference type="EMBL" id="CP038462">
    <property type="protein sequence ID" value="QCC78150.1"/>
    <property type="molecule type" value="Genomic_DNA"/>
</dbReference>
<protein>
    <recommendedName>
        <fullName evidence="5">Flagellar hook-associated protein 2</fullName>
        <shortName evidence="5">HAP2</shortName>
    </recommendedName>
    <alternativeName>
        <fullName evidence="5">Flagellar cap protein</fullName>
    </alternativeName>
</protein>
<evidence type="ECO:0000256" key="1">
    <source>
        <dbReference type="ARBA" id="ARBA00009764"/>
    </source>
</evidence>
<keyword evidence="4 5" id="KW-0975">Bacterial flagellum</keyword>
<dbReference type="KEGG" id="ndp:E2C04_14890"/>
<reference evidence="9 10" key="1">
    <citation type="journal article" date="2008" name="Int. J. Syst. Evol. Microbiol.">
        <title>Nocardioides daphniae sp. nov., isolated from Daphnia cucullata (Crustacea: Cladocera).</title>
        <authorList>
            <person name="Toth E.M."/>
            <person name="Keki Z."/>
            <person name="Homonnay Z.G."/>
            <person name="Borsodi A.K."/>
            <person name="Marialigeti K."/>
            <person name="Schumann P."/>
        </authorList>
    </citation>
    <scope>NUCLEOTIDE SEQUENCE [LARGE SCALE GENOMIC DNA]</scope>
    <source>
        <strain evidence="9 10">JCM 16608</strain>
    </source>
</reference>
<reference evidence="8" key="5">
    <citation type="submission" date="2024-05" db="EMBL/GenBank/DDBJ databases">
        <authorList>
            <person name="Sun Q."/>
            <person name="Sedlacek I."/>
        </authorList>
    </citation>
    <scope>NUCLEOTIDE SEQUENCE</scope>
    <source>
        <strain evidence="8">CCM 7403</strain>
    </source>
</reference>
<dbReference type="GO" id="GO:0009424">
    <property type="term" value="C:bacterial-type flagellum hook"/>
    <property type="evidence" value="ECO:0007669"/>
    <property type="project" value="UniProtKB-UniRule"/>
</dbReference>
<dbReference type="Proteomes" id="UP000630594">
    <property type="component" value="Unassembled WGS sequence"/>
</dbReference>
<reference evidence="9" key="4">
    <citation type="submission" date="2019-03" db="EMBL/GenBank/DDBJ databases">
        <authorList>
            <person name="Huang Y."/>
        </authorList>
    </citation>
    <scope>NUCLEOTIDE SEQUENCE</scope>
    <source>
        <strain evidence="9">JCM 16608</strain>
    </source>
</reference>
<dbReference type="InterPro" id="IPR010809">
    <property type="entry name" value="FliD_C"/>
</dbReference>
<keyword evidence="5" id="KW-0964">Secreted</keyword>
<evidence type="ECO:0000313" key="11">
    <source>
        <dbReference type="Proteomes" id="UP000630594"/>
    </source>
</evidence>
<dbReference type="EMBL" id="BMCK01000003">
    <property type="protein sequence ID" value="GGD21460.1"/>
    <property type="molecule type" value="Genomic_DNA"/>
</dbReference>
<keyword evidence="11" id="KW-1185">Reference proteome</keyword>
<dbReference type="RefSeq" id="WP_135833188.1">
    <property type="nucleotide sequence ID" value="NZ_BMCK01000003.1"/>
</dbReference>
<sequence length="444" mass="45369">MATANISGLGSGLDTANIVGQLMQLEAMPQTRLQSRAKSEGYVLTSYQSLNSKVAALATKATSTGTGTTWDALKTTSSLPGVTVSATSSATPTAFTVKVASVALSHQLGYKDSAALTDVVTTGSTTVKLDRLDGTTVDLDTGDGTLAGLAAAINDPTKDTGLRATTVKDANGAYRLLVESTATGAGADFTLTNADGTALLGGATVRAGANARLDLGAGIAVESSSNTFTELMPGVTVTLSAGAEVGKSGEIAVSRDASTLHASVKGLVDNVNAILTEIDNGSKYNVATSSRGDFVGDVTVRTLRNDLASAIFPGGNTSMAELGLSVDRLGKLVLDEAALTKAYEADPAAVAKAFGTDDGFAARVATVAQKASDQTTGALTSVIDGRSKGIERLNKSIAEWDRRLELRESALTRQFTALDVALSKMNSQSTWLAGQINSLSRSEG</sequence>
<dbReference type="GO" id="GO:0009421">
    <property type="term" value="C:bacterial-type flagellum filament cap"/>
    <property type="evidence" value="ECO:0007669"/>
    <property type="project" value="InterPro"/>
</dbReference>
<keyword evidence="8" id="KW-0966">Cell projection</keyword>
<evidence type="ECO:0000313" key="9">
    <source>
        <dbReference type="EMBL" id="QCC78150.1"/>
    </source>
</evidence>
<dbReference type="GO" id="GO:0071973">
    <property type="term" value="P:bacterial-type flagellum-dependent cell motility"/>
    <property type="evidence" value="ECO:0007669"/>
    <property type="project" value="TreeGrafter"/>
</dbReference>
<dbReference type="InterPro" id="IPR040026">
    <property type="entry name" value="FliD"/>
</dbReference>
<evidence type="ECO:0000259" key="7">
    <source>
        <dbReference type="Pfam" id="PF07195"/>
    </source>
</evidence>
<evidence type="ECO:0000256" key="2">
    <source>
        <dbReference type="ARBA" id="ARBA00011255"/>
    </source>
</evidence>